<evidence type="ECO:0008006" key="4">
    <source>
        <dbReference type="Google" id="ProtNLM"/>
    </source>
</evidence>
<dbReference type="PANTHER" id="PTHR35899">
    <property type="entry name" value="PAPAIN FAMILY CYSTEINE PROTEASE DOMAIN CONTAINING PROTEIN"/>
    <property type="match status" value="1"/>
</dbReference>
<organism evidence="2 3">
    <name type="scientific">Tritrichomonas musculus</name>
    <dbReference type="NCBI Taxonomy" id="1915356"/>
    <lineage>
        <taxon>Eukaryota</taxon>
        <taxon>Metamonada</taxon>
        <taxon>Parabasalia</taxon>
        <taxon>Tritrichomonadida</taxon>
        <taxon>Tritrichomonadidae</taxon>
        <taxon>Tritrichomonas</taxon>
    </lineage>
</organism>
<evidence type="ECO:0000256" key="1">
    <source>
        <dbReference type="SAM" id="Phobius"/>
    </source>
</evidence>
<keyword evidence="1" id="KW-0812">Transmembrane</keyword>
<comment type="caution">
    <text evidence="2">The sequence shown here is derived from an EMBL/GenBank/DDBJ whole genome shotgun (WGS) entry which is preliminary data.</text>
</comment>
<sequence>MAGCIPNSLFLSEVLVILSSCVFVVMALLTAVVSVTSITFIDKNEDSIEHHANLPNRYSVRSSFDLPSYSSLFPNFLTSMIEKPSSDISSFRFLILSSLRDSLIEKEIIQSNRFFTVFSDNLIQIIEKLMKTYEVDYNISTLSSNIMYSLFSRSKNIEYYPVLSNSQSSRIKLSFLLNSPNFLYDIEAIKSTLVNKSKPIAISIPFDLISFLQSKSDDFQYSKRFYSSFLQKSTYIYLIYGWNDDFLFKVPFSSNKDFLLGGFIVRQFIQETDGHSISYYYGNLSSYEETLFCPEMNENLKNSNIKVKLQLTCTNQEKCNTSSSYYLLQSTNYSNFIEFKKQKNSSINIGFLEIPNKGTPNKVYINFEKIENFYSSFKIKKDQMSDQCNYLFIPYEILKKVFSQAKTSEQIAYGISSTINWSYSENLDLSKYLLRISDRPAPLFDI</sequence>
<reference evidence="2 3" key="1">
    <citation type="submission" date="2024-04" db="EMBL/GenBank/DDBJ databases">
        <title>Tritrichomonas musculus Genome.</title>
        <authorList>
            <person name="Alves-Ferreira E."/>
            <person name="Grigg M."/>
            <person name="Lorenzi H."/>
            <person name="Galac M."/>
        </authorList>
    </citation>
    <scope>NUCLEOTIDE SEQUENCE [LARGE SCALE GENOMIC DNA]</scope>
    <source>
        <strain evidence="2 3">EAF2021</strain>
    </source>
</reference>
<keyword evidence="1" id="KW-0472">Membrane</keyword>
<feature type="transmembrane region" description="Helical" evidence="1">
    <location>
        <begin position="15"/>
        <end position="41"/>
    </location>
</feature>
<proteinExistence type="predicted"/>
<accession>A0ABR2JZT0</accession>
<name>A0ABR2JZT0_9EUKA</name>
<gene>
    <name evidence="2" type="ORF">M9Y10_043472</name>
</gene>
<dbReference type="EMBL" id="JAPFFF010000008">
    <property type="protein sequence ID" value="KAK8884362.1"/>
    <property type="molecule type" value="Genomic_DNA"/>
</dbReference>
<evidence type="ECO:0000313" key="2">
    <source>
        <dbReference type="EMBL" id="KAK8884362.1"/>
    </source>
</evidence>
<dbReference type="Proteomes" id="UP001470230">
    <property type="component" value="Unassembled WGS sequence"/>
</dbReference>
<protein>
    <recommendedName>
        <fullName evidence="4">F-box domain-containing protein</fullName>
    </recommendedName>
</protein>
<keyword evidence="3" id="KW-1185">Reference proteome</keyword>
<dbReference type="PANTHER" id="PTHR35899:SF1">
    <property type="entry name" value="PEPTIDASE C1A PAPAIN C-TERMINAL DOMAIN-CONTAINING PROTEIN"/>
    <property type="match status" value="1"/>
</dbReference>
<keyword evidence="1" id="KW-1133">Transmembrane helix</keyword>
<evidence type="ECO:0000313" key="3">
    <source>
        <dbReference type="Proteomes" id="UP001470230"/>
    </source>
</evidence>